<keyword evidence="5 8" id="KW-0456">Lyase</keyword>
<evidence type="ECO:0000256" key="2">
    <source>
        <dbReference type="ARBA" id="ARBA00022723"/>
    </source>
</evidence>
<feature type="domain" description="Amidohydrolase-related" evidence="9">
    <location>
        <begin position="8"/>
        <end position="334"/>
    </location>
</feature>
<protein>
    <recommendedName>
        <fullName evidence="7">6-methylsalicylate decarboxylase</fullName>
        <ecNumber evidence="7">4.1.1.52</ecNumber>
    </recommendedName>
</protein>
<proteinExistence type="inferred from homology"/>
<comment type="similarity">
    <text evidence="1">Belongs to the metallo-dependent hydrolases superfamily. ACMSD family.</text>
</comment>
<evidence type="ECO:0000313" key="10">
    <source>
        <dbReference type="EMBL" id="EXJ73460.1"/>
    </source>
</evidence>
<sequence length="351" mass="39682">MTGIPEKIDVHCHYIPSVYRQECEANSHGGFDGIPFFPAWDIEAHLRLANQLNITKSYLSISSPGVHLVPNDNELARRLCRECNKEGADAKRRFPKRFGFWASLPLPDVNGSLHELTYAFDELQADGVAVMTNSHGFYLGHRDFEPVWAELDRRHAIVFVHPTTSCVREYTADGAVESRKAMPLSHFPSPIFEFFFDTARAVINLFYSGTVTRYPNITYIIPHAGGCLPPLIERFSVSARAMKISVDSAITPAFVKEKLKSNFYFDMAGTVWPDQLPNLLSFIDKKQVLYGSDYPFTSAEHVKILAENMERFLPGVFTTMDEREMAYKKNAERLISCDRREAARGATASNI</sequence>
<evidence type="ECO:0000256" key="4">
    <source>
        <dbReference type="ARBA" id="ARBA00022833"/>
    </source>
</evidence>
<dbReference type="InterPro" id="IPR032465">
    <property type="entry name" value="ACMSD"/>
</dbReference>
<accession>W9X811</accession>
<evidence type="ECO:0000256" key="7">
    <source>
        <dbReference type="ARBA" id="ARBA00038889"/>
    </source>
</evidence>
<dbReference type="EC" id="4.1.1.52" evidence="7"/>
<gene>
    <name evidence="10" type="ORF">A1O5_03221</name>
</gene>
<dbReference type="GO" id="GO:0016787">
    <property type="term" value="F:hydrolase activity"/>
    <property type="evidence" value="ECO:0007669"/>
    <property type="project" value="InterPro"/>
</dbReference>
<dbReference type="AlphaFoldDB" id="W9X811"/>
<dbReference type="Pfam" id="PF04909">
    <property type="entry name" value="Amidohydro_2"/>
    <property type="match status" value="1"/>
</dbReference>
<dbReference type="Gene3D" id="3.20.20.140">
    <property type="entry name" value="Metal-dependent hydrolases"/>
    <property type="match status" value="1"/>
</dbReference>
<dbReference type="InterPro" id="IPR032466">
    <property type="entry name" value="Metal_Hydrolase"/>
</dbReference>
<evidence type="ECO:0000256" key="3">
    <source>
        <dbReference type="ARBA" id="ARBA00022793"/>
    </source>
</evidence>
<evidence type="ECO:0000259" key="9">
    <source>
        <dbReference type="Pfam" id="PF04909"/>
    </source>
</evidence>
<dbReference type="RefSeq" id="XP_007742023.1">
    <property type="nucleotide sequence ID" value="XM_007743833.1"/>
</dbReference>
<dbReference type="Proteomes" id="UP000019471">
    <property type="component" value="Unassembled WGS sequence"/>
</dbReference>
<dbReference type="GO" id="GO:0046872">
    <property type="term" value="F:metal ion binding"/>
    <property type="evidence" value="ECO:0007669"/>
    <property type="project" value="UniProtKB-KW"/>
</dbReference>
<reference evidence="10 11" key="1">
    <citation type="submission" date="2013-03" db="EMBL/GenBank/DDBJ databases">
        <title>The Genome Sequence of Cladophialophora psammophila CBS 110553.</title>
        <authorList>
            <consortium name="The Broad Institute Genomics Platform"/>
            <person name="Cuomo C."/>
            <person name="de Hoog S."/>
            <person name="Gorbushina A."/>
            <person name="Walker B."/>
            <person name="Young S.K."/>
            <person name="Zeng Q."/>
            <person name="Gargeya S."/>
            <person name="Fitzgerald M."/>
            <person name="Haas B."/>
            <person name="Abouelleil A."/>
            <person name="Allen A.W."/>
            <person name="Alvarado L."/>
            <person name="Arachchi H.M."/>
            <person name="Berlin A.M."/>
            <person name="Chapman S.B."/>
            <person name="Gainer-Dewar J."/>
            <person name="Goldberg J."/>
            <person name="Griggs A."/>
            <person name="Gujja S."/>
            <person name="Hansen M."/>
            <person name="Howarth C."/>
            <person name="Imamovic A."/>
            <person name="Ireland A."/>
            <person name="Larimer J."/>
            <person name="McCowan C."/>
            <person name="Murphy C."/>
            <person name="Pearson M."/>
            <person name="Poon T.W."/>
            <person name="Priest M."/>
            <person name="Roberts A."/>
            <person name="Saif S."/>
            <person name="Shea T."/>
            <person name="Sisk P."/>
            <person name="Sykes S."/>
            <person name="Wortman J."/>
            <person name="Nusbaum C."/>
            <person name="Birren B."/>
        </authorList>
    </citation>
    <scope>NUCLEOTIDE SEQUENCE [LARGE SCALE GENOMIC DNA]</scope>
    <source>
        <strain evidence="10 11">CBS 110553</strain>
    </source>
</reference>
<dbReference type="GO" id="GO:0005829">
    <property type="term" value="C:cytosol"/>
    <property type="evidence" value="ECO:0007669"/>
    <property type="project" value="TreeGrafter"/>
</dbReference>
<evidence type="ECO:0000256" key="6">
    <source>
        <dbReference type="ARBA" id="ARBA00036832"/>
    </source>
</evidence>
<evidence type="ECO:0000256" key="1">
    <source>
        <dbReference type="ARBA" id="ARBA00005871"/>
    </source>
</evidence>
<dbReference type="HOGENOM" id="CLU_039329_2_0_1"/>
<evidence type="ECO:0000256" key="5">
    <source>
        <dbReference type="ARBA" id="ARBA00023239"/>
    </source>
</evidence>
<keyword evidence="11" id="KW-1185">Reference proteome</keyword>
<evidence type="ECO:0000256" key="8">
    <source>
        <dbReference type="RuleBase" id="RU366045"/>
    </source>
</evidence>
<dbReference type="PANTHER" id="PTHR21240">
    <property type="entry name" value="2-AMINO-3-CARBOXYLMUCONATE-6-SEMIALDEHYDE DECARBOXYLASE"/>
    <property type="match status" value="1"/>
</dbReference>
<organism evidence="10 11">
    <name type="scientific">Cladophialophora psammophila CBS 110553</name>
    <dbReference type="NCBI Taxonomy" id="1182543"/>
    <lineage>
        <taxon>Eukaryota</taxon>
        <taxon>Fungi</taxon>
        <taxon>Dikarya</taxon>
        <taxon>Ascomycota</taxon>
        <taxon>Pezizomycotina</taxon>
        <taxon>Eurotiomycetes</taxon>
        <taxon>Chaetothyriomycetidae</taxon>
        <taxon>Chaetothyriales</taxon>
        <taxon>Herpotrichiellaceae</taxon>
        <taxon>Cladophialophora</taxon>
    </lineage>
</organism>
<comment type="catalytic activity">
    <reaction evidence="6">
        <text>6-methylsalicylate + H(+) = 3-methylphenol + CO2</text>
        <dbReference type="Rhea" id="RHEA:23112"/>
        <dbReference type="ChEBI" id="CHEBI:15378"/>
        <dbReference type="ChEBI" id="CHEBI:16526"/>
        <dbReference type="ChEBI" id="CHEBI:17231"/>
        <dbReference type="ChEBI" id="CHEBI:36658"/>
        <dbReference type="EC" id="4.1.1.52"/>
    </reaction>
    <physiologicalReaction direction="left-to-right" evidence="6">
        <dbReference type="Rhea" id="RHEA:23113"/>
    </physiologicalReaction>
</comment>
<dbReference type="STRING" id="1182543.W9X811"/>
<dbReference type="GO" id="GO:0019748">
    <property type="term" value="P:secondary metabolic process"/>
    <property type="evidence" value="ECO:0007669"/>
    <property type="project" value="TreeGrafter"/>
</dbReference>
<keyword evidence="4" id="KW-0862">Zinc</keyword>
<dbReference type="SUPFAM" id="SSF51556">
    <property type="entry name" value="Metallo-dependent hydrolases"/>
    <property type="match status" value="1"/>
</dbReference>
<dbReference type="InterPro" id="IPR006680">
    <property type="entry name" value="Amidohydro-rel"/>
</dbReference>
<dbReference type="GeneID" id="19187950"/>
<dbReference type="OrthoDB" id="2832284at2759"/>
<dbReference type="GO" id="GO:0047596">
    <property type="term" value="F:6-methylsalicylate decarboxylase activity"/>
    <property type="evidence" value="ECO:0007669"/>
    <property type="project" value="UniProtKB-EC"/>
</dbReference>
<comment type="caution">
    <text evidence="10">The sequence shown here is derived from an EMBL/GenBank/DDBJ whole genome shotgun (WGS) entry which is preliminary data.</text>
</comment>
<name>W9X811_9EURO</name>
<dbReference type="PANTHER" id="PTHR21240:SF29">
    <property type="entry name" value="AMIDOHYDROLASE-RELATED DOMAIN-CONTAINING PROTEIN"/>
    <property type="match status" value="1"/>
</dbReference>
<dbReference type="eggNOG" id="KOG4245">
    <property type="taxonomic scope" value="Eukaryota"/>
</dbReference>
<keyword evidence="3 8" id="KW-0210">Decarboxylase</keyword>
<keyword evidence="2" id="KW-0479">Metal-binding</keyword>
<evidence type="ECO:0000313" key="11">
    <source>
        <dbReference type="Proteomes" id="UP000019471"/>
    </source>
</evidence>
<dbReference type="EMBL" id="AMGX01000004">
    <property type="protein sequence ID" value="EXJ73460.1"/>
    <property type="molecule type" value="Genomic_DNA"/>
</dbReference>